<feature type="compositionally biased region" description="Basic and acidic residues" evidence="1">
    <location>
        <begin position="935"/>
        <end position="958"/>
    </location>
</feature>
<protein>
    <recommendedName>
        <fullName evidence="4">Chromatin elongation factor spt5</fullName>
    </recommendedName>
</protein>
<dbReference type="EMBL" id="ML179754">
    <property type="protein sequence ID" value="THU82141.1"/>
    <property type="molecule type" value="Genomic_DNA"/>
</dbReference>
<dbReference type="GO" id="GO:0006368">
    <property type="term" value="P:transcription elongation by RNA polymerase II"/>
    <property type="evidence" value="ECO:0007669"/>
    <property type="project" value="TreeGrafter"/>
</dbReference>
<sequence>MPNPFIDVEAQVDNEEDIIEPLFLPGSDDEDDFWARSDDGETGNQSVKDENAPSPLIGDETLSNNSLRAALLSTDVATEIFWRVKCKPGHESDLVSDIMRRELGCASVDTPEMPATYNFESVPPAEVRAFEVLCKACVDPSASIPETEAELKKILASAYNALWEQAPNVSSPQDPDEDHSVALERLSAMQGQLVTTLLSPATNPPSCPSQAPAAPAPPPSLLRSAFFVPTVLGFIYLEADLGLRPQDTDIINYLRGHKAVYKRPQRTGETSFAQKPWLTKSLVWLERVPCGEIATVLETSTSTIRKYSWVRVTRGEYAGDVGLVWARQTSAAQRRLVILLVPRLPPRPSCASSDPERKEVKDSKKRKREREKYPQALFDPKAYSVSVSDEAHAYFIYNGKEYLHGLHCKSLDYHSVTQVDVDMDATTRRLFRASTLPTRFNHLPIPTNWTFFYQDKVEVICSAPLNESQKQNLDLPRQAMTKYAVVTAVDGDYCKVQFADYEGIDENDTADWISKLNLQKRIFKGDSVEDSRDVHDFFWVEANECRTTRIRESDAVPWLGHLVTVIKGPYRRYQGIVVDVHPPRPSFTSLDIRIPELVLTVPVNHDDVYDSCSYQYLRTVAPLTPQQKHFQQAMWEMEFAPNLKVAVYDKHERRYLTTNDMVIPQPPQPWIGNEVRVVTSIWKCLGIVKQVERSARSVSGLRLQVELQFISAVHSIPVQWFDYGEVYDPRTGDSLTIAYPLAGHQKRYWRPLIPPRHIRPDKQPMPIPEWSRPPRPLTPPWNSGPFFDPFASAEPSAGPGTSSLAQTHWTLNPRLVGRKFYARWGPTHDLPMEKVLVEPVEDKLIKVYSGAEVLIGRSHEIYDCAVRISPTTNKRPLLGVHREHTGKYMHQIYYKYDCEGKPVIIAAVFRNWGSSNEEYVETIEVQPEDLAETSNDWRHDPNEKRFASLMKTMRDQARKTRPHKPKAKD</sequence>
<dbReference type="OrthoDB" id="3048815at2759"/>
<reference evidence="2 3" key="1">
    <citation type="journal article" date="2019" name="Nat. Ecol. Evol.">
        <title>Megaphylogeny resolves global patterns of mushroom evolution.</title>
        <authorList>
            <person name="Varga T."/>
            <person name="Krizsan K."/>
            <person name="Foldi C."/>
            <person name="Dima B."/>
            <person name="Sanchez-Garcia M."/>
            <person name="Sanchez-Ramirez S."/>
            <person name="Szollosi G.J."/>
            <person name="Szarkandi J.G."/>
            <person name="Papp V."/>
            <person name="Albert L."/>
            <person name="Andreopoulos W."/>
            <person name="Angelini C."/>
            <person name="Antonin V."/>
            <person name="Barry K.W."/>
            <person name="Bougher N.L."/>
            <person name="Buchanan P."/>
            <person name="Buyck B."/>
            <person name="Bense V."/>
            <person name="Catcheside P."/>
            <person name="Chovatia M."/>
            <person name="Cooper J."/>
            <person name="Damon W."/>
            <person name="Desjardin D."/>
            <person name="Finy P."/>
            <person name="Geml J."/>
            <person name="Haridas S."/>
            <person name="Hughes K."/>
            <person name="Justo A."/>
            <person name="Karasinski D."/>
            <person name="Kautmanova I."/>
            <person name="Kiss B."/>
            <person name="Kocsube S."/>
            <person name="Kotiranta H."/>
            <person name="LaButti K.M."/>
            <person name="Lechner B.E."/>
            <person name="Liimatainen K."/>
            <person name="Lipzen A."/>
            <person name="Lukacs Z."/>
            <person name="Mihaltcheva S."/>
            <person name="Morgado L.N."/>
            <person name="Niskanen T."/>
            <person name="Noordeloos M.E."/>
            <person name="Ohm R.A."/>
            <person name="Ortiz-Santana B."/>
            <person name="Ovrebo C."/>
            <person name="Racz N."/>
            <person name="Riley R."/>
            <person name="Savchenko A."/>
            <person name="Shiryaev A."/>
            <person name="Soop K."/>
            <person name="Spirin V."/>
            <person name="Szebenyi C."/>
            <person name="Tomsovsky M."/>
            <person name="Tulloss R.E."/>
            <person name="Uehling J."/>
            <person name="Grigoriev I.V."/>
            <person name="Vagvolgyi C."/>
            <person name="Papp T."/>
            <person name="Martin F.M."/>
            <person name="Miettinen O."/>
            <person name="Hibbett D.S."/>
            <person name="Nagy L.G."/>
        </authorList>
    </citation>
    <scope>NUCLEOTIDE SEQUENCE [LARGE SCALE GENOMIC DNA]</scope>
    <source>
        <strain evidence="2 3">CBS 962.96</strain>
    </source>
</reference>
<dbReference type="PANTHER" id="PTHR11125:SF7">
    <property type="entry name" value="TRANSCRIPTION ELONGATION FACTOR SPT5"/>
    <property type="match status" value="1"/>
</dbReference>
<dbReference type="GO" id="GO:0003729">
    <property type="term" value="F:mRNA binding"/>
    <property type="evidence" value="ECO:0007669"/>
    <property type="project" value="TreeGrafter"/>
</dbReference>
<dbReference type="InterPro" id="IPR039659">
    <property type="entry name" value="SPT5"/>
</dbReference>
<feature type="region of interest" description="Disordered" evidence="1">
    <location>
        <begin position="348"/>
        <end position="371"/>
    </location>
</feature>
<name>A0A4S8L1J0_DENBC</name>
<evidence type="ECO:0000313" key="3">
    <source>
        <dbReference type="Proteomes" id="UP000297245"/>
    </source>
</evidence>
<evidence type="ECO:0000256" key="1">
    <source>
        <dbReference type="SAM" id="MobiDB-lite"/>
    </source>
</evidence>
<dbReference type="GO" id="GO:0006357">
    <property type="term" value="P:regulation of transcription by RNA polymerase II"/>
    <property type="evidence" value="ECO:0007669"/>
    <property type="project" value="InterPro"/>
</dbReference>
<evidence type="ECO:0000313" key="2">
    <source>
        <dbReference type="EMBL" id="THU82141.1"/>
    </source>
</evidence>
<feature type="region of interest" description="Disordered" evidence="1">
    <location>
        <begin position="22"/>
        <end position="57"/>
    </location>
</feature>
<dbReference type="GO" id="GO:0032044">
    <property type="term" value="C:DSIF complex"/>
    <property type="evidence" value="ECO:0007669"/>
    <property type="project" value="TreeGrafter"/>
</dbReference>
<dbReference type="AlphaFoldDB" id="A0A4S8L1J0"/>
<feature type="compositionally biased region" description="Basic residues" evidence="1">
    <location>
        <begin position="959"/>
        <end position="969"/>
    </location>
</feature>
<keyword evidence="3" id="KW-1185">Reference proteome</keyword>
<dbReference type="PANTHER" id="PTHR11125">
    <property type="entry name" value="SUPPRESSOR OF TY 5"/>
    <property type="match status" value="1"/>
</dbReference>
<accession>A0A4S8L1J0</accession>
<proteinExistence type="predicted"/>
<evidence type="ECO:0008006" key="4">
    <source>
        <dbReference type="Google" id="ProtNLM"/>
    </source>
</evidence>
<organism evidence="2 3">
    <name type="scientific">Dendrothele bispora (strain CBS 962.96)</name>
    <dbReference type="NCBI Taxonomy" id="1314807"/>
    <lineage>
        <taxon>Eukaryota</taxon>
        <taxon>Fungi</taxon>
        <taxon>Dikarya</taxon>
        <taxon>Basidiomycota</taxon>
        <taxon>Agaricomycotina</taxon>
        <taxon>Agaricomycetes</taxon>
        <taxon>Agaricomycetidae</taxon>
        <taxon>Agaricales</taxon>
        <taxon>Agaricales incertae sedis</taxon>
        <taxon>Dendrothele</taxon>
    </lineage>
</organism>
<dbReference type="Proteomes" id="UP000297245">
    <property type="component" value="Unassembled WGS sequence"/>
</dbReference>
<dbReference type="GO" id="GO:0032784">
    <property type="term" value="P:regulation of DNA-templated transcription elongation"/>
    <property type="evidence" value="ECO:0007669"/>
    <property type="project" value="InterPro"/>
</dbReference>
<feature type="region of interest" description="Disordered" evidence="1">
    <location>
        <begin position="931"/>
        <end position="969"/>
    </location>
</feature>
<gene>
    <name evidence="2" type="ORF">K435DRAFT_808525</name>
</gene>